<dbReference type="PRINTS" id="PR01001">
    <property type="entry name" value="FADG3PDH"/>
</dbReference>
<comment type="similarity">
    <text evidence="2 6">Belongs to the FAD-dependent glycerol-3-phosphate dehydrogenase family.</text>
</comment>
<reference evidence="9" key="2">
    <citation type="submission" date="2020-09" db="EMBL/GenBank/DDBJ databases">
        <authorList>
            <person name="Sun Q."/>
            <person name="Kim S."/>
        </authorList>
    </citation>
    <scope>NUCLEOTIDE SEQUENCE</scope>
    <source>
        <strain evidence="9">KCTC 22164</strain>
    </source>
</reference>
<protein>
    <recommendedName>
        <fullName evidence="6">Glycerol-3-phosphate dehydrogenase</fullName>
        <ecNumber evidence="6">1.1.5.3</ecNumber>
    </recommendedName>
</protein>
<dbReference type="Gene3D" id="6.10.250.1890">
    <property type="match status" value="1"/>
</dbReference>
<gene>
    <name evidence="9" type="primary">glpD</name>
    <name evidence="9" type="ORF">GCM10007391_12770</name>
</gene>
<evidence type="ECO:0000256" key="4">
    <source>
        <dbReference type="ARBA" id="ARBA00022827"/>
    </source>
</evidence>
<comment type="caution">
    <text evidence="9">The sequence shown here is derived from an EMBL/GenBank/DDBJ whole genome shotgun (WGS) entry which is preliminary data.</text>
</comment>
<dbReference type="Pfam" id="PF01266">
    <property type="entry name" value="DAO"/>
    <property type="match status" value="1"/>
</dbReference>
<evidence type="ECO:0000256" key="3">
    <source>
        <dbReference type="ARBA" id="ARBA00022630"/>
    </source>
</evidence>
<keyword evidence="4" id="KW-0274">FAD</keyword>
<keyword evidence="3 6" id="KW-0285">Flavoprotein</keyword>
<dbReference type="GO" id="GO:0004368">
    <property type="term" value="F:glycerol-3-phosphate dehydrogenase (quinone) activity"/>
    <property type="evidence" value="ECO:0007669"/>
    <property type="project" value="UniProtKB-EC"/>
</dbReference>
<dbReference type="EMBL" id="BMXP01000002">
    <property type="protein sequence ID" value="GGW81099.1"/>
    <property type="molecule type" value="Genomic_DNA"/>
</dbReference>
<dbReference type="NCBIfam" id="NF009906">
    <property type="entry name" value="PRK13369.1"/>
    <property type="match status" value="1"/>
</dbReference>
<dbReference type="GO" id="GO:0046168">
    <property type="term" value="P:glycerol-3-phosphate catabolic process"/>
    <property type="evidence" value="ECO:0007669"/>
    <property type="project" value="TreeGrafter"/>
</dbReference>
<dbReference type="InterPro" id="IPR038299">
    <property type="entry name" value="DAO_C_sf"/>
</dbReference>
<keyword evidence="10" id="KW-1185">Reference proteome</keyword>
<dbReference type="Proteomes" id="UP000631300">
    <property type="component" value="Unassembled WGS sequence"/>
</dbReference>
<evidence type="ECO:0000256" key="6">
    <source>
        <dbReference type="RuleBase" id="RU361217"/>
    </source>
</evidence>
<dbReference type="AlphaFoldDB" id="A0A918JHG5"/>
<keyword evidence="5 6" id="KW-0560">Oxidoreductase</keyword>
<evidence type="ECO:0000256" key="2">
    <source>
        <dbReference type="ARBA" id="ARBA00007330"/>
    </source>
</evidence>
<dbReference type="InterPro" id="IPR036188">
    <property type="entry name" value="FAD/NAD-bd_sf"/>
</dbReference>
<reference evidence="9" key="1">
    <citation type="journal article" date="2014" name="Int. J. Syst. Evol. Microbiol.">
        <title>Complete genome sequence of Corynebacterium casei LMG S-19264T (=DSM 44701T), isolated from a smear-ripened cheese.</title>
        <authorList>
            <consortium name="US DOE Joint Genome Institute (JGI-PGF)"/>
            <person name="Walter F."/>
            <person name="Albersmeier A."/>
            <person name="Kalinowski J."/>
            <person name="Ruckert C."/>
        </authorList>
    </citation>
    <scope>NUCLEOTIDE SEQUENCE</scope>
    <source>
        <strain evidence="9">KCTC 22164</strain>
    </source>
</reference>
<feature type="domain" description="FAD dependent oxidoreductase" evidence="7">
    <location>
        <begin position="12"/>
        <end position="335"/>
    </location>
</feature>
<dbReference type="Gene3D" id="3.50.50.60">
    <property type="entry name" value="FAD/NAD(P)-binding domain"/>
    <property type="match status" value="1"/>
</dbReference>
<dbReference type="EC" id="1.1.5.3" evidence="6"/>
<evidence type="ECO:0000313" key="9">
    <source>
        <dbReference type="EMBL" id="GGW81099.1"/>
    </source>
</evidence>
<dbReference type="Pfam" id="PF16901">
    <property type="entry name" value="DAO_C"/>
    <property type="match status" value="1"/>
</dbReference>
<evidence type="ECO:0000313" key="10">
    <source>
        <dbReference type="Proteomes" id="UP000631300"/>
    </source>
</evidence>
<comment type="catalytic activity">
    <reaction evidence="6">
        <text>a quinone + sn-glycerol 3-phosphate = dihydroxyacetone phosphate + a quinol</text>
        <dbReference type="Rhea" id="RHEA:18977"/>
        <dbReference type="ChEBI" id="CHEBI:24646"/>
        <dbReference type="ChEBI" id="CHEBI:57597"/>
        <dbReference type="ChEBI" id="CHEBI:57642"/>
        <dbReference type="ChEBI" id="CHEBI:132124"/>
        <dbReference type="EC" id="1.1.5.3"/>
    </reaction>
</comment>
<dbReference type="InterPro" id="IPR031656">
    <property type="entry name" value="DAO_C"/>
</dbReference>
<dbReference type="PANTHER" id="PTHR11985:SF15">
    <property type="entry name" value="GLYCEROL-3-PHOSPHATE DEHYDROGENASE, MITOCHONDRIAL"/>
    <property type="match status" value="1"/>
</dbReference>
<dbReference type="GO" id="GO:0009331">
    <property type="term" value="C:glycerol-3-phosphate dehydrogenase (FAD) complex"/>
    <property type="evidence" value="ECO:0007669"/>
    <property type="project" value="UniProtKB-UniRule"/>
</dbReference>
<proteinExistence type="inferred from homology"/>
<dbReference type="InterPro" id="IPR000447">
    <property type="entry name" value="G3P_DH_FAD-dep"/>
</dbReference>
<name>A0A918JHG5_9ALTE</name>
<dbReference type="SUPFAM" id="SSF54373">
    <property type="entry name" value="FAD-linked reductases, C-terminal domain"/>
    <property type="match status" value="1"/>
</dbReference>
<evidence type="ECO:0000256" key="1">
    <source>
        <dbReference type="ARBA" id="ARBA00001974"/>
    </source>
</evidence>
<comment type="cofactor">
    <cofactor evidence="1 6">
        <name>FAD</name>
        <dbReference type="ChEBI" id="CHEBI:57692"/>
    </cofactor>
</comment>
<dbReference type="PROSITE" id="PS00977">
    <property type="entry name" value="FAD_G3PDH_1"/>
    <property type="match status" value="1"/>
</dbReference>
<dbReference type="RefSeq" id="WP_189404512.1">
    <property type="nucleotide sequence ID" value="NZ_BMXP01000002.1"/>
</dbReference>
<evidence type="ECO:0000259" key="8">
    <source>
        <dbReference type="Pfam" id="PF16901"/>
    </source>
</evidence>
<accession>A0A918JHG5</accession>
<dbReference type="Gene3D" id="3.30.9.10">
    <property type="entry name" value="D-Amino Acid Oxidase, subunit A, domain 2"/>
    <property type="match status" value="1"/>
</dbReference>
<dbReference type="NCBIfam" id="NF008899">
    <property type="entry name" value="PRK12266.1"/>
    <property type="match status" value="1"/>
</dbReference>
<dbReference type="SUPFAM" id="SSF51905">
    <property type="entry name" value="FAD/NAD(P)-binding domain"/>
    <property type="match status" value="1"/>
</dbReference>
<dbReference type="PANTHER" id="PTHR11985">
    <property type="entry name" value="GLYCEROL-3-PHOSPHATE DEHYDROGENASE"/>
    <property type="match status" value="1"/>
</dbReference>
<evidence type="ECO:0000259" key="7">
    <source>
        <dbReference type="Pfam" id="PF01266"/>
    </source>
</evidence>
<feature type="domain" description="Alpha-glycerophosphate oxidase C-terminal" evidence="8">
    <location>
        <begin position="387"/>
        <end position="489"/>
    </location>
</feature>
<dbReference type="Gene3D" id="1.10.8.870">
    <property type="entry name" value="Alpha-glycerophosphate oxidase, cap domain"/>
    <property type="match status" value="1"/>
</dbReference>
<dbReference type="PROSITE" id="PS00978">
    <property type="entry name" value="FAD_G3PDH_2"/>
    <property type="match status" value="1"/>
</dbReference>
<organism evidence="9 10">
    <name type="scientific">Alteromonas halophila</name>
    <dbReference type="NCBI Taxonomy" id="516698"/>
    <lineage>
        <taxon>Bacteria</taxon>
        <taxon>Pseudomonadati</taxon>
        <taxon>Pseudomonadota</taxon>
        <taxon>Gammaproteobacteria</taxon>
        <taxon>Alteromonadales</taxon>
        <taxon>Alteromonadaceae</taxon>
        <taxon>Alteromonas/Salinimonas group</taxon>
        <taxon>Alteromonas</taxon>
    </lineage>
</organism>
<evidence type="ECO:0000256" key="5">
    <source>
        <dbReference type="ARBA" id="ARBA00023002"/>
    </source>
</evidence>
<sequence>MSTNATSSEQCDVLVVGGGINGAGIAADAAGRGLKVMLCEQNDLGGATSSASSKLIHGGLRYLEHYEFRLVREALAEREVLLAKAPHIIWPLRFRLPHQSHLRPAWMIRAGLFLYDSLARRKVLPRSRRVKPEAGDPLNADIKTTFEYSDGWVDDARLVVLNAMAARDQGAVILPRTECVSAIKQGKRWLATLQSKDGTKQQVSARCIVNAAGPWAISFLDRMAGITPPGAMRLVKGSHIVVPKMYDSSEAYILQNKDKRIVFVIPYEDDFTLIGTTDEDFQGDPGSVGISDTETDYLLDIVNHYFTHSVAKQDIVHTYSGVRPLLEEANATAQELTRDYKVVLSGDADSPLLLNVFGGKITTYRKLAEHAVNTLSEQFKKTGQPWTKSMPLPGGSFSSQQQLGMSLNDNFPWLPAALARRYVRQYGTLCKHFLAGKHSLSDMGEHFGGALYQAEVDYLRAHEWAVTAEDILWRRTKLGLRLSPTQKAALESYLSSYSTEACHGKTA</sequence>
<dbReference type="InterPro" id="IPR006076">
    <property type="entry name" value="FAD-dep_OxRdtase"/>
</dbReference>